<keyword evidence="2 4" id="KW-0808">Transferase</keyword>
<proteinExistence type="inferred from homology"/>
<dbReference type="PANTHER" id="PTHR10434">
    <property type="entry name" value="1-ACYL-SN-GLYCEROL-3-PHOSPHATE ACYLTRANSFERASE"/>
    <property type="match status" value="1"/>
</dbReference>
<evidence type="ECO:0000256" key="4">
    <source>
        <dbReference type="RuleBase" id="RU361267"/>
    </source>
</evidence>
<dbReference type="EMBL" id="JAFBDQ010000005">
    <property type="protein sequence ID" value="MBM7556467.1"/>
    <property type="molecule type" value="Genomic_DNA"/>
</dbReference>
<reference evidence="6" key="1">
    <citation type="submission" date="2021-01" db="EMBL/GenBank/DDBJ databases">
        <title>Genomic Encyclopedia of Type Strains, Phase IV (KMG-IV): sequencing the most valuable type-strain genomes for metagenomic binning, comparative biology and taxonomic classification.</title>
        <authorList>
            <person name="Goeker M."/>
        </authorList>
    </citation>
    <scope>NUCLEOTIDE SEQUENCE</scope>
    <source>
        <strain evidence="6">DSM 23230</strain>
    </source>
</reference>
<comment type="caution">
    <text evidence="6">The sequence shown here is derived from an EMBL/GenBank/DDBJ whole genome shotgun (WGS) entry which is preliminary data.</text>
</comment>
<dbReference type="RefSeq" id="WP_204701241.1">
    <property type="nucleotide sequence ID" value="NZ_JAFBDQ010000005.1"/>
</dbReference>
<dbReference type="CDD" id="cd07989">
    <property type="entry name" value="LPLAT_AGPAT-like"/>
    <property type="match status" value="1"/>
</dbReference>
<dbReference type="Pfam" id="PF01553">
    <property type="entry name" value="Acyltransferase"/>
    <property type="match status" value="1"/>
</dbReference>
<dbReference type="EC" id="2.3.1.51" evidence="4"/>
<dbReference type="InterPro" id="IPR004552">
    <property type="entry name" value="AGP_acyltrans"/>
</dbReference>
<dbReference type="GO" id="GO:0016020">
    <property type="term" value="C:membrane"/>
    <property type="evidence" value="ECO:0007669"/>
    <property type="project" value="InterPro"/>
</dbReference>
<accession>A0A938XPE4</accession>
<comment type="catalytic activity">
    <reaction evidence="4">
        <text>a 1-acyl-sn-glycero-3-phosphate + an acyl-CoA = a 1,2-diacyl-sn-glycero-3-phosphate + CoA</text>
        <dbReference type="Rhea" id="RHEA:19709"/>
        <dbReference type="ChEBI" id="CHEBI:57287"/>
        <dbReference type="ChEBI" id="CHEBI:57970"/>
        <dbReference type="ChEBI" id="CHEBI:58342"/>
        <dbReference type="ChEBI" id="CHEBI:58608"/>
        <dbReference type="EC" id="2.3.1.51"/>
    </reaction>
</comment>
<keyword evidence="3 4" id="KW-0012">Acyltransferase</keyword>
<gene>
    <name evidence="6" type="ORF">JOC47_001310</name>
</gene>
<evidence type="ECO:0000256" key="2">
    <source>
        <dbReference type="ARBA" id="ARBA00022679"/>
    </source>
</evidence>
<dbReference type="SMART" id="SM00563">
    <property type="entry name" value="PlsC"/>
    <property type="match status" value="1"/>
</dbReference>
<sequence length="194" mass="22022">MDRVYWFTHGVLKGAFKLFLRQKVTGVENIPQKGPLIVVANHISNFDPPVLGAAFNRKIHYMAKSELFENFFLEKIMRTYGAFPVERGRPDTKAIKSALRFIEQEEAIGIFPEGTRSRDGTLGRAKLGSVLLATKSQAPLLPVGLKTRHPFKEGVEVHFGKPFTLDDYYDRKLDRSEMKEAGRIIMKEIGKLLD</sequence>
<evidence type="ECO:0000256" key="1">
    <source>
        <dbReference type="ARBA" id="ARBA00008655"/>
    </source>
</evidence>
<keyword evidence="7" id="KW-1185">Reference proteome</keyword>
<keyword evidence="4" id="KW-0443">Lipid metabolism</keyword>
<dbReference type="SUPFAM" id="SSF69593">
    <property type="entry name" value="Glycerol-3-phosphate (1)-acyltransferase"/>
    <property type="match status" value="1"/>
</dbReference>
<organism evidence="6 7">
    <name type="scientific">Halanaerobacter jeridensis</name>
    <dbReference type="NCBI Taxonomy" id="706427"/>
    <lineage>
        <taxon>Bacteria</taxon>
        <taxon>Bacillati</taxon>
        <taxon>Bacillota</taxon>
        <taxon>Clostridia</taxon>
        <taxon>Halanaerobiales</taxon>
        <taxon>Halobacteroidaceae</taxon>
        <taxon>Halanaerobacter</taxon>
    </lineage>
</organism>
<dbReference type="InterPro" id="IPR002123">
    <property type="entry name" value="Plipid/glycerol_acylTrfase"/>
</dbReference>
<dbReference type="PANTHER" id="PTHR10434:SF11">
    <property type="entry name" value="1-ACYL-SN-GLYCEROL-3-PHOSPHATE ACYLTRANSFERASE"/>
    <property type="match status" value="1"/>
</dbReference>
<dbReference type="AlphaFoldDB" id="A0A938XPE4"/>
<dbReference type="NCBIfam" id="TIGR00530">
    <property type="entry name" value="AGP_acyltrn"/>
    <property type="match status" value="1"/>
</dbReference>
<comment type="similarity">
    <text evidence="1 4">Belongs to the 1-acyl-sn-glycerol-3-phosphate acyltransferase family.</text>
</comment>
<dbReference type="GO" id="GO:0006654">
    <property type="term" value="P:phosphatidic acid biosynthetic process"/>
    <property type="evidence" value="ECO:0007669"/>
    <property type="project" value="TreeGrafter"/>
</dbReference>
<keyword evidence="4" id="KW-0444">Lipid biosynthesis</keyword>
<keyword evidence="4" id="KW-1208">Phospholipid metabolism</keyword>
<keyword evidence="4" id="KW-0594">Phospholipid biosynthesis</keyword>
<evidence type="ECO:0000256" key="3">
    <source>
        <dbReference type="ARBA" id="ARBA00023315"/>
    </source>
</evidence>
<dbReference type="Proteomes" id="UP000774000">
    <property type="component" value="Unassembled WGS sequence"/>
</dbReference>
<dbReference type="GO" id="GO:0003841">
    <property type="term" value="F:1-acylglycerol-3-phosphate O-acyltransferase activity"/>
    <property type="evidence" value="ECO:0007669"/>
    <property type="project" value="UniProtKB-UniRule"/>
</dbReference>
<name>A0A938XPE4_9FIRM</name>
<comment type="domain">
    <text evidence="4">The HXXXXD motif is essential for acyltransferase activity and may constitute the binding site for the phosphate moiety of the glycerol-3-phosphate.</text>
</comment>
<feature type="domain" description="Phospholipid/glycerol acyltransferase" evidence="5">
    <location>
        <begin position="36"/>
        <end position="148"/>
    </location>
</feature>
<evidence type="ECO:0000313" key="6">
    <source>
        <dbReference type="EMBL" id="MBM7556467.1"/>
    </source>
</evidence>
<evidence type="ECO:0000259" key="5">
    <source>
        <dbReference type="SMART" id="SM00563"/>
    </source>
</evidence>
<protein>
    <recommendedName>
        <fullName evidence="4">1-acyl-sn-glycerol-3-phosphate acyltransferase</fullName>
        <ecNumber evidence="4">2.3.1.51</ecNumber>
    </recommendedName>
</protein>
<evidence type="ECO:0000313" key="7">
    <source>
        <dbReference type="Proteomes" id="UP000774000"/>
    </source>
</evidence>